<dbReference type="STRING" id="262543.Exig_0728"/>
<dbReference type="OrthoDB" id="9790913at2"/>
<evidence type="ECO:0000313" key="7">
    <source>
        <dbReference type="Proteomes" id="UP000001681"/>
    </source>
</evidence>
<keyword evidence="2" id="KW-0349">Heme</keyword>
<dbReference type="GO" id="GO:0005344">
    <property type="term" value="F:oxygen carrier activity"/>
    <property type="evidence" value="ECO:0007669"/>
    <property type="project" value="InterPro"/>
</dbReference>
<dbReference type="GO" id="GO:0019825">
    <property type="term" value="F:oxygen binding"/>
    <property type="evidence" value="ECO:0007669"/>
    <property type="project" value="InterPro"/>
</dbReference>
<proteinExistence type="inferred from homology"/>
<keyword evidence="7" id="KW-1185">Reference proteome</keyword>
<dbReference type="SUPFAM" id="SSF46458">
    <property type="entry name" value="Globin-like"/>
    <property type="match status" value="1"/>
</dbReference>
<evidence type="ECO:0000313" key="6">
    <source>
        <dbReference type="EMBL" id="ACB60209.1"/>
    </source>
</evidence>
<dbReference type="Gene3D" id="1.10.490.10">
    <property type="entry name" value="Globins"/>
    <property type="match status" value="1"/>
</dbReference>
<organism evidence="6 7">
    <name type="scientific">Exiguobacterium sibiricum (strain DSM 17290 / CCUG 55495 / CIP 109462 / JCM 13490 / 255-15)</name>
    <dbReference type="NCBI Taxonomy" id="262543"/>
    <lineage>
        <taxon>Bacteria</taxon>
        <taxon>Bacillati</taxon>
        <taxon>Bacillota</taxon>
        <taxon>Bacilli</taxon>
        <taxon>Bacillales</taxon>
        <taxon>Bacillales Family XII. Incertae Sedis</taxon>
        <taxon>Exiguobacterium</taxon>
    </lineage>
</organism>
<dbReference type="EMBL" id="CP001022">
    <property type="protein sequence ID" value="ACB60209.1"/>
    <property type="molecule type" value="Genomic_DNA"/>
</dbReference>
<evidence type="ECO:0000256" key="5">
    <source>
        <dbReference type="ARBA" id="ARBA00034496"/>
    </source>
</evidence>
<dbReference type="GO" id="GO:0020037">
    <property type="term" value="F:heme binding"/>
    <property type="evidence" value="ECO:0007669"/>
    <property type="project" value="InterPro"/>
</dbReference>
<keyword evidence="1" id="KW-0813">Transport</keyword>
<name>B1YKM6_EXIS2</name>
<evidence type="ECO:0000256" key="2">
    <source>
        <dbReference type="ARBA" id="ARBA00022617"/>
    </source>
</evidence>
<evidence type="ECO:0000256" key="3">
    <source>
        <dbReference type="ARBA" id="ARBA00022723"/>
    </source>
</evidence>
<dbReference type="InterPro" id="IPR044203">
    <property type="entry name" value="GlbO/GLB3-like"/>
</dbReference>
<comment type="similarity">
    <text evidence="5">Belongs to the truncated hemoglobin family. Group II subfamily.</text>
</comment>
<keyword evidence="3" id="KW-0479">Metal-binding</keyword>
<accession>B1YKM6</accession>
<dbReference type="eggNOG" id="COG2346">
    <property type="taxonomic scope" value="Bacteria"/>
</dbReference>
<protein>
    <submittedName>
        <fullName evidence="6">Globin</fullName>
    </submittedName>
</protein>
<dbReference type="Pfam" id="PF01152">
    <property type="entry name" value="Bac_globin"/>
    <property type="match status" value="1"/>
</dbReference>
<dbReference type="KEGG" id="esi:Exig_0728"/>
<evidence type="ECO:0000256" key="1">
    <source>
        <dbReference type="ARBA" id="ARBA00022448"/>
    </source>
</evidence>
<reference evidence="6 7" key="2">
    <citation type="journal article" date="2008" name="BMC Genomics">
        <title>Architecture of thermal adaptation in an Exiguobacterium sibiricum strain isolated from 3 million year old permafrost: a genome and transcriptome approach.</title>
        <authorList>
            <person name="Rodrigues D.F."/>
            <person name="Ivanova N."/>
            <person name="He Z."/>
            <person name="Huebner M."/>
            <person name="Zhou J."/>
            <person name="Tiedje J.M."/>
        </authorList>
    </citation>
    <scope>NUCLEOTIDE SEQUENCE [LARGE SCALE GENOMIC DNA]</scope>
    <source>
        <strain evidence="7">DSM 17290 / CIP 109462 / JCM 13490 / 255-15</strain>
    </source>
</reference>
<dbReference type="InterPro" id="IPR001486">
    <property type="entry name" value="Hemoglobin_trunc"/>
</dbReference>
<dbReference type="HOGENOM" id="CLU_103526_3_1_9"/>
<dbReference type="Proteomes" id="UP000001681">
    <property type="component" value="Chromosome"/>
</dbReference>
<gene>
    <name evidence="6" type="ordered locus">Exig_0728</name>
</gene>
<dbReference type="InterPro" id="IPR009050">
    <property type="entry name" value="Globin-like_sf"/>
</dbReference>
<reference evidence="7" key="3">
    <citation type="submission" date="2008-04" db="EMBL/GenBank/DDBJ databases">
        <title>Complete sequence of chromosome of Exiguobacterium sibiricum 255-15.</title>
        <authorList>
            <consortium name="US DOE Joint Genome Institute"/>
            <person name="Copeland A."/>
            <person name="Lucas S."/>
            <person name="Lapidus A."/>
            <person name="Glavina del Rio T."/>
            <person name="Dalin E."/>
            <person name="Tice H."/>
            <person name="Bruce D."/>
            <person name="Goodwin L."/>
            <person name="Pitluck S."/>
            <person name="Kiss H."/>
            <person name="Chertkov O."/>
            <person name="Monk C."/>
            <person name="Brettin T."/>
            <person name="Detter J.C."/>
            <person name="Han C."/>
            <person name="Kuske C.R."/>
            <person name="Schmutz J."/>
            <person name="Larimer F."/>
            <person name="Land M."/>
            <person name="Hauser L."/>
            <person name="Kyrpides N."/>
            <person name="Mikhailova N."/>
            <person name="Vishnivetskaya T."/>
            <person name="Rodrigues D.F."/>
            <person name="Gilichinsky D."/>
            <person name="Tiedje J."/>
            <person name="Richardson P."/>
        </authorList>
    </citation>
    <scope>NUCLEOTIDE SEQUENCE [LARGE SCALE GENOMIC DNA]</scope>
    <source>
        <strain evidence="7">DSM 17290 / CIP 109462 / JCM 13490 / 255-15</strain>
    </source>
</reference>
<dbReference type="RefSeq" id="WP_012369633.1">
    <property type="nucleotide sequence ID" value="NC_010556.1"/>
</dbReference>
<dbReference type="InterPro" id="IPR012292">
    <property type="entry name" value="Globin/Proto"/>
</dbReference>
<dbReference type="AlphaFoldDB" id="B1YKM6"/>
<sequence>MLYEDLGQKQAIEQLVARFYERVYADHLLRPLFPSDRRQVEQAQTRFLIQLTGGPKQYESYDERMNLAMIHRLLPITEVHAIRWIELMTMTIEETISDSEAATRLIERLRIGALNVLRICDAHQNR</sequence>
<keyword evidence="4" id="KW-0408">Iron</keyword>
<dbReference type="PANTHER" id="PTHR47366">
    <property type="entry name" value="TWO-ON-TWO HEMOGLOBIN-3"/>
    <property type="match status" value="1"/>
</dbReference>
<evidence type="ECO:0000256" key="4">
    <source>
        <dbReference type="ARBA" id="ARBA00023004"/>
    </source>
</evidence>
<dbReference type="GO" id="GO:0046872">
    <property type="term" value="F:metal ion binding"/>
    <property type="evidence" value="ECO:0007669"/>
    <property type="project" value="UniProtKB-KW"/>
</dbReference>
<reference evidence="6 7" key="1">
    <citation type="journal article" date="2006" name="Extremophiles">
        <title>Characterization of Exiguobacterium isolates from the Siberian permafrost. Description of Exiguobacterium sibiricum sp. nov.</title>
        <authorList>
            <person name="Rodrigues D.F."/>
            <person name="Goris J."/>
            <person name="Vishnivetskaya T."/>
            <person name="Gilichinsky D."/>
            <person name="Thomashow M.F."/>
            <person name="Tiedje J.M."/>
        </authorList>
    </citation>
    <scope>NUCLEOTIDE SEQUENCE [LARGE SCALE GENOMIC DNA]</scope>
    <source>
        <strain evidence="7">DSM 17290 / CIP 109462 / JCM 13490 / 255-15</strain>
    </source>
</reference>